<feature type="domain" description="Alcohol dehydrogenase iron-type/glycerol dehydrogenase GldA" evidence="2">
    <location>
        <begin position="9"/>
        <end position="136"/>
    </location>
</feature>
<evidence type="ECO:0000313" key="4">
    <source>
        <dbReference type="Proteomes" id="UP000324800"/>
    </source>
</evidence>
<comment type="caution">
    <text evidence="3">The sequence shown here is derived from an EMBL/GenBank/DDBJ whole genome shotgun (WGS) entry which is preliminary data.</text>
</comment>
<dbReference type="GO" id="GO:1990002">
    <property type="term" value="F:methylglyoxal reductase (NADPH) (acetol producing) activity"/>
    <property type="evidence" value="ECO:0007669"/>
    <property type="project" value="TreeGrafter"/>
</dbReference>
<dbReference type="SUPFAM" id="SSF56796">
    <property type="entry name" value="Dehydroquinate synthase-like"/>
    <property type="match status" value="1"/>
</dbReference>
<evidence type="ECO:0000256" key="1">
    <source>
        <dbReference type="ARBA" id="ARBA00023002"/>
    </source>
</evidence>
<dbReference type="GO" id="GO:0005829">
    <property type="term" value="C:cytosol"/>
    <property type="evidence" value="ECO:0007669"/>
    <property type="project" value="TreeGrafter"/>
</dbReference>
<dbReference type="PANTHER" id="PTHR43633:SF1">
    <property type="entry name" value="ALCOHOL DEHYDROGENASE YQHD"/>
    <property type="match status" value="1"/>
</dbReference>
<dbReference type="AlphaFoldDB" id="A0A5J4T8G2"/>
<name>A0A5J4T8G2_9EUKA</name>
<dbReference type="GO" id="GO:0046872">
    <property type="term" value="F:metal ion binding"/>
    <property type="evidence" value="ECO:0007669"/>
    <property type="project" value="InterPro"/>
</dbReference>
<feature type="non-terminal residue" evidence="3">
    <location>
        <position position="136"/>
    </location>
</feature>
<dbReference type="Proteomes" id="UP000324800">
    <property type="component" value="Unassembled WGS sequence"/>
</dbReference>
<dbReference type="GO" id="GO:0008106">
    <property type="term" value="F:alcohol dehydrogenase (NADP+) activity"/>
    <property type="evidence" value="ECO:0007669"/>
    <property type="project" value="TreeGrafter"/>
</dbReference>
<evidence type="ECO:0000259" key="2">
    <source>
        <dbReference type="Pfam" id="PF00465"/>
    </source>
</evidence>
<dbReference type="Gene3D" id="3.40.50.1970">
    <property type="match status" value="1"/>
</dbReference>
<evidence type="ECO:0000313" key="3">
    <source>
        <dbReference type="EMBL" id="KAA6354547.1"/>
    </source>
</evidence>
<dbReference type="EMBL" id="SNRW01036129">
    <property type="protein sequence ID" value="KAA6354547.1"/>
    <property type="molecule type" value="Genomic_DNA"/>
</dbReference>
<dbReference type="OrthoDB" id="339764at2759"/>
<dbReference type="PANTHER" id="PTHR43633">
    <property type="entry name" value="ALCOHOL DEHYDROGENASE YQHD"/>
    <property type="match status" value="1"/>
</dbReference>
<dbReference type="InterPro" id="IPR001670">
    <property type="entry name" value="ADH_Fe/GldA"/>
</dbReference>
<organism evidence="3 4">
    <name type="scientific">Streblomastix strix</name>
    <dbReference type="NCBI Taxonomy" id="222440"/>
    <lineage>
        <taxon>Eukaryota</taxon>
        <taxon>Metamonada</taxon>
        <taxon>Preaxostyla</taxon>
        <taxon>Oxymonadida</taxon>
        <taxon>Streblomastigidae</taxon>
        <taxon>Streblomastix</taxon>
    </lineage>
</organism>
<dbReference type="Pfam" id="PF00465">
    <property type="entry name" value="Fe-ADH"/>
    <property type="match status" value="1"/>
</dbReference>
<dbReference type="GO" id="GO:1990362">
    <property type="term" value="F:butanol dehydrogenase (NAD+) activity"/>
    <property type="evidence" value="ECO:0007669"/>
    <property type="project" value="InterPro"/>
</dbReference>
<reference evidence="3 4" key="1">
    <citation type="submission" date="2019-03" db="EMBL/GenBank/DDBJ databases">
        <title>Single cell metagenomics reveals metabolic interactions within the superorganism composed of flagellate Streblomastix strix and complex community of Bacteroidetes bacteria on its surface.</title>
        <authorList>
            <person name="Treitli S.C."/>
            <person name="Kolisko M."/>
            <person name="Husnik F."/>
            <person name="Keeling P."/>
            <person name="Hampl V."/>
        </authorList>
    </citation>
    <scope>NUCLEOTIDE SEQUENCE [LARGE SCALE GENOMIC DNA]</scope>
    <source>
        <strain evidence="3">ST1C</strain>
    </source>
</reference>
<sequence>MDSFVFYSPTKILFGKVSIEKIGSEIKNYGVNKVLILFGGGSVKSNGVYDRVKKSLSDYGVADIEFWGIQPNPFVSKVREVISIAKDVENGIEGILAVGGGSVIDSAKAVGIGVKYQGDIWDIFEDVKKKPNKGLP</sequence>
<proteinExistence type="predicted"/>
<keyword evidence="1" id="KW-0560">Oxidoreductase</keyword>
<gene>
    <name evidence="3" type="ORF">EZS28_049926</name>
</gene>
<accession>A0A5J4T8G2</accession>
<protein>
    <submittedName>
        <fullName evidence="3">Putative NADH-dependent alcohol dehydrogenase</fullName>
    </submittedName>
</protein>
<dbReference type="InterPro" id="IPR044731">
    <property type="entry name" value="BDH-like"/>
</dbReference>